<evidence type="ECO:0008006" key="4">
    <source>
        <dbReference type="Google" id="ProtNLM"/>
    </source>
</evidence>
<keyword evidence="3" id="KW-1185">Reference proteome</keyword>
<feature type="signal peptide" evidence="1">
    <location>
        <begin position="1"/>
        <end position="29"/>
    </location>
</feature>
<organism evidence="2 3">
    <name type="scientific">Acidicapsa dinghuensis</name>
    <dbReference type="NCBI Taxonomy" id="2218256"/>
    <lineage>
        <taxon>Bacteria</taxon>
        <taxon>Pseudomonadati</taxon>
        <taxon>Acidobacteriota</taxon>
        <taxon>Terriglobia</taxon>
        <taxon>Terriglobales</taxon>
        <taxon>Acidobacteriaceae</taxon>
        <taxon>Acidicapsa</taxon>
    </lineage>
</organism>
<evidence type="ECO:0000256" key="1">
    <source>
        <dbReference type="SAM" id="SignalP"/>
    </source>
</evidence>
<accession>A0ABW1ELS9</accession>
<gene>
    <name evidence="2" type="ORF">ACFPT7_23140</name>
</gene>
<keyword evidence="1" id="KW-0732">Signal</keyword>
<evidence type="ECO:0000313" key="2">
    <source>
        <dbReference type="EMBL" id="MFC5865220.1"/>
    </source>
</evidence>
<proteinExistence type="predicted"/>
<sequence>MRKNRHAIARLVLSSAAGIFLLVPANMRAQGDEAGAQDNAAATGASFGQITVKHTSVAEVDSSHVRISVDMVTTPSRNVTVESVRLTGLKLNGMPVYAEAMHQPLDLVKGEETALPPIYVTARMRDLTTTAPLRQMIENQSVHVDAQVIASIKMSFLQKLALHSEHPRVSFPISQDVAVSVGSSPFERQAALGILSLVEVGLHGRAVAGDIRNMESPWVRELRSEARTNLFHVESSYKLRQRGTDFPVINDQLGFRLTTGQIITTAEAREPWAYDAEFLGKIKSGDVKLDKKSLEMQLISPGAQGSGATLQMTRGDFSVDERGDADKEDLIIKKVPKDSKDADKDDKDQFAKVTVRRRASPNAISVITLRTPLTQGGFHAAPATVVQQDSWDKVALYRLMIDSQNKASIEVIEISARRDGQGIHLDEPVDPSFYGSPIIVPEGVLGIVQDEQSGAFLPADIANAASEVPVRSQSGAGK</sequence>
<protein>
    <recommendedName>
        <fullName evidence="4">DUF748 domain-containing protein</fullName>
    </recommendedName>
</protein>
<comment type="caution">
    <text evidence="2">The sequence shown here is derived from an EMBL/GenBank/DDBJ whole genome shotgun (WGS) entry which is preliminary data.</text>
</comment>
<evidence type="ECO:0000313" key="3">
    <source>
        <dbReference type="Proteomes" id="UP001596091"/>
    </source>
</evidence>
<dbReference type="Proteomes" id="UP001596091">
    <property type="component" value="Unassembled WGS sequence"/>
</dbReference>
<reference evidence="3" key="1">
    <citation type="journal article" date="2019" name="Int. J. Syst. Evol. Microbiol.">
        <title>The Global Catalogue of Microorganisms (GCM) 10K type strain sequencing project: providing services to taxonomists for standard genome sequencing and annotation.</title>
        <authorList>
            <consortium name="The Broad Institute Genomics Platform"/>
            <consortium name="The Broad Institute Genome Sequencing Center for Infectious Disease"/>
            <person name="Wu L."/>
            <person name="Ma J."/>
        </authorList>
    </citation>
    <scope>NUCLEOTIDE SEQUENCE [LARGE SCALE GENOMIC DNA]</scope>
    <source>
        <strain evidence="3">JCM 4087</strain>
    </source>
</reference>
<dbReference type="EMBL" id="JBHSPH010000017">
    <property type="protein sequence ID" value="MFC5865220.1"/>
    <property type="molecule type" value="Genomic_DNA"/>
</dbReference>
<feature type="chain" id="PRO_5046085905" description="DUF748 domain-containing protein" evidence="1">
    <location>
        <begin position="30"/>
        <end position="478"/>
    </location>
</feature>
<name>A0ABW1ELS9_9BACT</name>
<dbReference type="RefSeq" id="WP_263342562.1">
    <property type="nucleotide sequence ID" value="NZ_JAGSYH010000013.1"/>
</dbReference>